<feature type="compositionally biased region" description="Polar residues" evidence="1">
    <location>
        <begin position="223"/>
        <end position="241"/>
    </location>
</feature>
<reference evidence="2" key="1">
    <citation type="submission" date="2022-02" db="EMBL/GenBank/DDBJ databases">
        <title>Towards deciphering the DNA virus diversity associated with rodent species in the families Cricetidae and Heteromyidae.</title>
        <authorList>
            <person name="Lund M."/>
            <person name="Larsen B.B."/>
            <person name="Gryseels S."/>
            <person name="Kraberger S."/>
            <person name="Rowsey D.M."/>
            <person name="Steger L."/>
            <person name="Yule K.M."/>
            <person name="Upham N.S."/>
            <person name="Worobey M."/>
            <person name="Van Doorslaer K."/>
            <person name="Varsani A."/>
        </authorList>
    </citation>
    <scope>NUCLEOTIDE SEQUENCE</scope>
    <source>
        <strain evidence="2">NeonRodF7_13</strain>
    </source>
</reference>
<feature type="region of interest" description="Disordered" evidence="1">
    <location>
        <begin position="223"/>
        <end position="247"/>
    </location>
</feature>
<accession>A0A976N2Q7</accession>
<feature type="compositionally biased region" description="Low complexity" evidence="1">
    <location>
        <begin position="111"/>
        <end position="125"/>
    </location>
</feature>
<feature type="compositionally biased region" description="Polar residues" evidence="1">
    <location>
        <begin position="9"/>
        <end position="21"/>
    </location>
</feature>
<organism evidence="2">
    <name type="scientific">Peromfec virus RodF7_13</name>
    <dbReference type="NCBI Taxonomy" id="2929348"/>
    <lineage>
        <taxon>Viruses</taxon>
        <taxon>Monodnaviria</taxon>
        <taxon>Sangervirae</taxon>
        <taxon>Phixviricota</taxon>
        <taxon>Malgrandaviricetes</taxon>
        <taxon>Petitvirales</taxon>
        <taxon>Microviridae</taxon>
    </lineage>
</organism>
<feature type="region of interest" description="Disordered" evidence="1">
    <location>
        <begin position="111"/>
        <end position="154"/>
    </location>
</feature>
<feature type="region of interest" description="Disordered" evidence="1">
    <location>
        <begin position="1"/>
        <end position="21"/>
    </location>
</feature>
<proteinExistence type="predicted"/>
<dbReference type="EMBL" id="OM869663">
    <property type="protein sequence ID" value="UPW41769.1"/>
    <property type="molecule type" value="Genomic_DNA"/>
</dbReference>
<sequence>MGLLGIPNAGTSQSVASNGSISASRNQADSWNMATTGGTGLWASQFSAEQMEKANQFTERMIEKQQEFNAKEAQLQRQWQETMSNSAYQRSVKDLQAAGLNPILAALGSGASTPSGAAASSTALAGQGGVGHTDSWSEGGSHSEGESSGKSWGSEYSESVSNLVEQLEGIFGAAENAIGTAMTSSAVGNVVETLLGKGKENTGKAMEMAVNSLKDAVKNKTNLAQSLKRNMTKQKGNSFSGNEGIKR</sequence>
<protein>
    <submittedName>
        <fullName evidence="2">DNA pilot protein</fullName>
    </submittedName>
</protein>
<evidence type="ECO:0000256" key="1">
    <source>
        <dbReference type="SAM" id="MobiDB-lite"/>
    </source>
</evidence>
<evidence type="ECO:0000313" key="2">
    <source>
        <dbReference type="EMBL" id="UPW41769.1"/>
    </source>
</evidence>
<name>A0A976N2Q7_9VIRU</name>